<dbReference type="Gene3D" id="1.20.1260.120">
    <property type="entry name" value="Protein of unknown function DUF2935"/>
    <property type="match status" value="2"/>
</dbReference>
<dbReference type="InterPro" id="IPR021328">
    <property type="entry name" value="CotB-like"/>
</dbReference>
<protein>
    <submittedName>
        <fullName evidence="1">DUF2935 domain-containing protein</fullName>
    </submittedName>
</protein>
<name>A0A3G2R6F1_9FIRM</name>
<dbReference type="RefSeq" id="WP_122015046.1">
    <property type="nucleotide sequence ID" value="NZ_CP033169.1"/>
</dbReference>
<proteinExistence type="predicted"/>
<dbReference type="EMBL" id="CP033169">
    <property type="protein sequence ID" value="AYO31144.1"/>
    <property type="molecule type" value="Genomic_DNA"/>
</dbReference>
<sequence length="287" mass="33440">MSFPDDNLSLQELSLRKEINFWLGILIDHARFMRNGFDPTEEQLFETSNEFSRRFVNLNQQSELQQDIAGEFIFVLQDAVMEFIAFKGRVAQGIEACRILSILPAGLIDHIRREAIFFSGVLARIKGEPRPIREEIGVPGTGMASTAPQLFIPRLPGEFRNIAYEEMLFWLRIASEHMGVLSGFFRPEQVSYRRETLRWERRIGRLYEEVLDAFQEGRDPGHFITRSLALIHEHAEFLRHLFNDLVTCSIPGKQANFWPRLADHMLREDIYFIEVLIILQRMQEALS</sequence>
<reference evidence="1 2" key="1">
    <citation type="submission" date="2018-10" db="EMBL/GenBank/DDBJ databases">
        <authorList>
            <person name="Zhang X."/>
        </authorList>
    </citation>
    <scope>NUCLEOTIDE SEQUENCE [LARGE SCALE GENOMIC DNA]</scope>
    <source>
        <strain evidence="1 2">SK-G1</strain>
    </source>
</reference>
<dbReference type="Pfam" id="PF11155">
    <property type="entry name" value="DUF2935"/>
    <property type="match status" value="2"/>
</dbReference>
<dbReference type="SUPFAM" id="SSF158430">
    <property type="entry name" value="Bacillus cereus metalloprotein-like"/>
    <property type="match status" value="2"/>
</dbReference>
<organism evidence="1 2">
    <name type="scientific">Biomaibacter acetigenes</name>
    <dbReference type="NCBI Taxonomy" id="2316383"/>
    <lineage>
        <taxon>Bacteria</taxon>
        <taxon>Bacillati</taxon>
        <taxon>Bacillota</taxon>
        <taxon>Clostridia</taxon>
        <taxon>Thermosediminibacterales</taxon>
        <taxon>Tepidanaerobacteraceae</taxon>
        <taxon>Biomaibacter</taxon>
    </lineage>
</organism>
<keyword evidence="2" id="KW-1185">Reference proteome</keyword>
<evidence type="ECO:0000313" key="1">
    <source>
        <dbReference type="EMBL" id="AYO31144.1"/>
    </source>
</evidence>
<dbReference type="AlphaFoldDB" id="A0A3G2R6F1"/>
<dbReference type="KEGG" id="bacg:D2962_11515"/>
<evidence type="ECO:0000313" key="2">
    <source>
        <dbReference type="Proteomes" id="UP000280960"/>
    </source>
</evidence>
<gene>
    <name evidence="1" type="ORF">D2962_11515</name>
</gene>
<dbReference type="Proteomes" id="UP000280960">
    <property type="component" value="Chromosome"/>
</dbReference>
<accession>A0A3G2R6F1</accession>